<gene>
    <name evidence="8" type="primary">panC</name>
    <name evidence="9" type="ORF">COX41_00445</name>
</gene>
<feature type="active site" description="Proton donor" evidence="8">
    <location>
        <position position="37"/>
    </location>
</feature>
<comment type="miscellaneous">
    <text evidence="8">The reaction proceeds by a bi uni uni bi ping pong mechanism.</text>
</comment>
<evidence type="ECO:0000313" key="9">
    <source>
        <dbReference type="EMBL" id="PIP19888.1"/>
    </source>
</evidence>
<comment type="function">
    <text evidence="8">Catalyzes the condensation of pantoate with beta-alanine in an ATP-dependent reaction via a pantoyl-adenylate intermediate.</text>
</comment>
<feature type="binding site" evidence="8">
    <location>
        <begin position="184"/>
        <end position="187"/>
    </location>
    <ligand>
        <name>ATP</name>
        <dbReference type="ChEBI" id="CHEBI:30616"/>
    </ligand>
</feature>
<keyword evidence="3 8" id="KW-0436">Ligase</keyword>
<feature type="binding site" evidence="8">
    <location>
        <position position="61"/>
    </location>
    <ligand>
        <name>(R)-pantoate</name>
        <dbReference type="ChEBI" id="CHEBI:15980"/>
    </ligand>
</feature>
<dbReference type="SUPFAM" id="SSF52374">
    <property type="entry name" value="Nucleotidylyl transferase"/>
    <property type="match status" value="1"/>
</dbReference>
<dbReference type="GO" id="GO:0005829">
    <property type="term" value="C:cytosol"/>
    <property type="evidence" value="ECO:0007669"/>
    <property type="project" value="TreeGrafter"/>
</dbReference>
<feature type="binding site" evidence="8">
    <location>
        <begin position="30"/>
        <end position="37"/>
    </location>
    <ligand>
        <name>ATP</name>
        <dbReference type="ChEBI" id="CHEBI:30616"/>
    </ligand>
</feature>
<feature type="binding site" evidence="8">
    <location>
        <position position="61"/>
    </location>
    <ligand>
        <name>beta-alanine</name>
        <dbReference type="ChEBI" id="CHEBI:57966"/>
    </ligand>
</feature>
<dbReference type="GO" id="GO:0005524">
    <property type="term" value="F:ATP binding"/>
    <property type="evidence" value="ECO:0007669"/>
    <property type="project" value="UniProtKB-KW"/>
</dbReference>
<dbReference type="InterPro" id="IPR004821">
    <property type="entry name" value="Cyt_trans-like"/>
</dbReference>
<evidence type="ECO:0000256" key="3">
    <source>
        <dbReference type="ARBA" id="ARBA00022598"/>
    </source>
</evidence>
<dbReference type="NCBIfam" id="TIGR00018">
    <property type="entry name" value="panC"/>
    <property type="match status" value="1"/>
</dbReference>
<dbReference type="EC" id="6.3.2.1" evidence="8"/>
<dbReference type="InterPro" id="IPR014729">
    <property type="entry name" value="Rossmann-like_a/b/a_fold"/>
</dbReference>
<name>A0A2G9YKW5_9BACT</name>
<evidence type="ECO:0000256" key="1">
    <source>
        <dbReference type="ARBA" id="ARBA00004990"/>
    </source>
</evidence>
<evidence type="ECO:0000256" key="4">
    <source>
        <dbReference type="ARBA" id="ARBA00022655"/>
    </source>
</evidence>
<evidence type="ECO:0000256" key="8">
    <source>
        <dbReference type="HAMAP-Rule" id="MF_00158"/>
    </source>
</evidence>
<dbReference type="InterPro" id="IPR042176">
    <property type="entry name" value="Pantoate_ligase_C"/>
</dbReference>
<comment type="similarity">
    <text evidence="2 8">Belongs to the pantothenate synthetase family.</text>
</comment>
<keyword evidence="5 8" id="KW-0547">Nucleotide-binding</keyword>
<keyword evidence="4 8" id="KW-0566">Pantothenate biosynthesis</keyword>
<evidence type="ECO:0000256" key="7">
    <source>
        <dbReference type="ARBA" id="ARBA00048258"/>
    </source>
</evidence>
<feature type="binding site" evidence="8">
    <location>
        <begin position="147"/>
        <end position="150"/>
    </location>
    <ligand>
        <name>ATP</name>
        <dbReference type="ChEBI" id="CHEBI:30616"/>
    </ligand>
</feature>
<reference evidence="9 10" key="1">
    <citation type="submission" date="2017-09" db="EMBL/GenBank/DDBJ databases">
        <title>Depth-based differentiation of microbial function through sediment-hosted aquifers and enrichment of novel symbionts in the deep terrestrial subsurface.</title>
        <authorList>
            <person name="Probst A.J."/>
            <person name="Ladd B."/>
            <person name="Jarett J.K."/>
            <person name="Geller-Mcgrath D.E."/>
            <person name="Sieber C.M."/>
            <person name="Emerson J.B."/>
            <person name="Anantharaman K."/>
            <person name="Thomas B.C."/>
            <person name="Malmstrom R."/>
            <person name="Stieglmeier M."/>
            <person name="Klingl A."/>
            <person name="Woyke T."/>
            <person name="Ryan C.M."/>
            <person name="Banfield J.F."/>
        </authorList>
    </citation>
    <scope>NUCLEOTIDE SEQUENCE [LARGE SCALE GENOMIC DNA]</scope>
    <source>
        <strain evidence="9">CG23_combo_of_CG06-09_8_20_14_all_41_10</strain>
    </source>
</reference>
<protein>
    <recommendedName>
        <fullName evidence="8">Pantothenate synthetase</fullName>
        <shortName evidence="8">PS</shortName>
        <ecNumber evidence="8">6.3.2.1</ecNumber>
    </recommendedName>
    <alternativeName>
        <fullName evidence="8">Pantoate--beta-alanine ligase</fullName>
    </alternativeName>
    <alternativeName>
        <fullName evidence="8">Pantoate-activating enzyme</fullName>
    </alternativeName>
</protein>
<organism evidence="9 10">
    <name type="scientific">Candidatus Sherwoodlollariibacterium unditelluris</name>
    <dbReference type="NCBI Taxonomy" id="1974757"/>
    <lineage>
        <taxon>Bacteria</taxon>
        <taxon>Pseudomonadati</taxon>
        <taxon>Candidatus Omnitrophota</taxon>
        <taxon>Candidatus Sherwoodlollariibacterium</taxon>
    </lineage>
</organism>
<comment type="subcellular location">
    <subcellularLocation>
        <location evidence="8">Cytoplasm</location>
    </subcellularLocation>
</comment>
<dbReference type="Proteomes" id="UP000231292">
    <property type="component" value="Unassembled WGS sequence"/>
</dbReference>
<sequence>MKIIKSLDKLFHYLKKFKLKGKSIGFVPTMGALHEGHLSLIRQARKDTDLVVVSIFVNPTQFGPKEDLNKYPRPLSKDLALCRKEKANFVFCPKPQDMYSRDFSTFVNVGGLSEVLCGKSRPGHFRGVATVVTKLFNIVQPDIVYFGQKDAQQAIIIQRMVRDLNIPVKVRVMPTIREKGGLALSSRNAYLGKDERKDALVLSQALNLAKLLIKNGSRDSGRIISRMRHLIKKKKSVKIDYIEVVDSENLKPLKKISGNCLIALAVWIGKTKLIDNVVGDDL</sequence>
<keyword evidence="6 8" id="KW-0067">ATP-binding</keyword>
<dbReference type="HAMAP" id="MF_00158">
    <property type="entry name" value="PanC"/>
    <property type="match status" value="1"/>
</dbReference>
<dbReference type="EMBL" id="PCRK01000007">
    <property type="protein sequence ID" value="PIP19888.1"/>
    <property type="molecule type" value="Genomic_DNA"/>
</dbReference>
<dbReference type="FunFam" id="3.30.1300.10:FF:000001">
    <property type="entry name" value="Pantothenate synthetase"/>
    <property type="match status" value="1"/>
</dbReference>
<keyword evidence="8" id="KW-0963">Cytoplasm</keyword>
<feature type="binding site" evidence="8">
    <location>
        <position position="176"/>
    </location>
    <ligand>
        <name>ATP</name>
        <dbReference type="ChEBI" id="CHEBI:30616"/>
    </ligand>
</feature>
<dbReference type="NCBIfam" id="TIGR00125">
    <property type="entry name" value="cyt_tran_rel"/>
    <property type="match status" value="1"/>
</dbReference>
<evidence type="ECO:0000256" key="6">
    <source>
        <dbReference type="ARBA" id="ARBA00022840"/>
    </source>
</evidence>
<dbReference type="PANTHER" id="PTHR21299">
    <property type="entry name" value="CYTIDYLATE KINASE/PANTOATE-BETA-ALANINE LIGASE"/>
    <property type="match status" value="1"/>
</dbReference>
<comment type="subunit">
    <text evidence="8">Homodimer.</text>
</comment>
<accession>A0A2G9YKW5</accession>
<evidence type="ECO:0000256" key="2">
    <source>
        <dbReference type="ARBA" id="ARBA00009256"/>
    </source>
</evidence>
<dbReference type="CDD" id="cd00560">
    <property type="entry name" value="PanC"/>
    <property type="match status" value="1"/>
</dbReference>
<comment type="caution">
    <text evidence="9">The sequence shown here is derived from an EMBL/GenBank/DDBJ whole genome shotgun (WGS) entry which is preliminary data.</text>
</comment>
<proteinExistence type="inferred from homology"/>
<dbReference type="Pfam" id="PF02569">
    <property type="entry name" value="Pantoate_ligase"/>
    <property type="match status" value="1"/>
</dbReference>
<dbReference type="GO" id="GO:0004592">
    <property type="term" value="F:pantoate-beta-alanine ligase activity"/>
    <property type="evidence" value="ECO:0007669"/>
    <property type="project" value="UniProtKB-UniRule"/>
</dbReference>
<dbReference type="InterPro" id="IPR003721">
    <property type="entry name" value="Pantoate_ligase"/>
</dbReference>
<dbReference type="PANTHER" id="PTHR21299:SF1">
    <property type="entry name" value="PANTOATE--BETA-ALANINE LIGASE"/>
    <property type="match status" value="1"/>
</dbReference>
<evidence type="ECO:0000313" key="10">
    <source>
        <dbReference type="Proteomes" id="UP000231292"/>
    </source>
</evidence>
<dbReference type="GO" id="GO:0015940">
    <property type="term" value="P:pantothenate biosynthetic process"/>
    <property type="evidence" value="ECO:0007669"/>
    <property type="project" value="UniProtKB-UniRule"/>
</dbReference>
<dbReference type="Gene3D" id="3.30.1300.10">
    <property type="entry name" value="Pantoate-beta-alanine ligase, C-terminal domain"/>
    <property type="match status" value="1"/>
</dbReference>
<dbReference type="FunFam" id="3.40.50.620:FF:000013">
    <property type="entry name" value="Pantothenate synthetase"/>
    <property type="match status" value="1"/>
</dbReference>
<dbReference type="AlphaFoldDB" id="A0A2G9YKW5"/>
<feature type="binding site" evidence="8">
    <location>
        <position position="153"/>
    </location>
    <ligand>
        <name>(R)-pantoate</name>
        <dbReference type="ChEBI" id="CHEBI:15980"/>
    </ligand>
</feature>
<comment type="catalytic activity">
    <reaction evidence="7 8">
        <text>(R)-pantoate + beta-alanine + ATP = (R)-pantothenate + AMP + diphosphate + H(+)</text>
        <dbReference type="Rhea" id="RHEA:10912"/>
        <dbReference type="ChEBI" id="CHEBI:15378"/>
        <dbReference type="ChEBI" id="CHEBI:15980"/>
        <dbReference type="ChEBI" id="CHEBI:29032"/>
        <dbReference type="ChEBI" id="CHEBI:30616"/>
        <dbReference type="ChEBI" id="CHEBI:33019"/>
        <dbReference type="ChEBI" id="CHEBI:57966"/>
        <dbReference type="ChEBI" id="CHEBI:456215"/>
        <dbReference type="EC" id="6.3.2.1"/>
    </reaction>
</comment>
<evidence type="ECO:0000256" key="5">
    <source>
        <dbReference type="ARBA" id="ARBA00022741"/>
    </source>
</evidence>
<dbReference type="UniPathway" id="UPA00028">
    <property type="reaction ID" value="UER00005"/>
</dbReference>
<comment type="pathway">
    <text evidence="1 8">Cofactor biosynthesis; (R)-pantothenate biosynthesis; (R)-pantothenate from (R)-pantoate and beta-alanine: step 1/1.</text>
</comment>
<dbReference type="Gene3D" id="3.40.50.620">
    <property type="entry name" value="HUPs"/>
    <property type="match status" value="1"/>
</dbReference>